<evidence type="ECO:0000256" key="16">
    <source>
        <dbReference type="ARBA" id="ARBA00022830"/>
    </source>
</evidence>
<accession>A0A2S1CJL7</accession>
<evidence type="ECO:0000313" key="37">
    <source>
        <dbReference type="EMBL" id="AWD33762.1"/>
    </source>
</evidence>
<evidence type="ECO:0000256" key="8">
    <source>
        <dbReference type="ARBA" id="ARBA00022581"/>
    </source>
</evidence>
<dbReference type="SMART" id="SM00271">
    <property type="entry name" value="DnaJ"/>
    <property type="match status" value="1"/>
</dbReference>
<keyword evidence="11" id="KW-0479">Metal-binding</keyword>
<gene>
    <name evidence="37" type="primary">650T</name>
</gene>
<dbReference type="Pfam" id="PF02217">
    <property type="entry name" value="T_Ag_DNA_bind"/>
    <property type="match status" value="1"/>
</dbReference>
<dbReference type="GO" id="GO:0006260">
    <property type="term" value="P:DNA replication"/>
    <property type="evidence" value="ECO:0007669"/>
    <property type="project" value="UniProtKB-KW"/>
</dbReference>
<evidence type="ECO:0000256" key="3">
    <source>
        <dbReference type="ARBA" id="ARBA00018805"/>
    </source>
</evidence>
<dbReference type="PROSITE" id="PS51206">
    <property type="entry name" value="SF3_HELICASE_1"/>
    <property type="match status" value="1"/>
</dbReference>
<dbReference type="GO" id="GO:0039502">
    <property type="term" value="P:symbiont-mediated suppression of host type I interferon-mediated signaling pathway"/>
    <property type="evidence" value="ECO:0007669"/>
    <property type="project" value="UniProtKB-KW"/>
</dbReference>
<evidence type="ECO:0000256" key="15">
    <source>
        <dbReference type="ARBA" id="ARBA00022806"/>
    </source>
</evidence>
<dbReference type="SUPFAM" id="SSF52540">
    <property type="entry name" value="P-loop containing nucleoside triphosphate hydrolases"/>
    <property type="match status" value="1"/>
</dbReference>
<organism evidence="37">
    <name type="scientific">Glis glis polyomavirus 1</name>
    <dbReference type="NCBI Taxonomy" id="2170404"/>
    <lineage>
        <taxon>Viruses</taxon>
        <taxon>Monodnaviria</taxon>
        <taxon>Shotokuvirae</taxon>
        <taxon>Cossaviricota</taxon>
        <taxon>Papovaviricetes</taxon>
        <taxon>Sepolyvirales</taxon>
        <taxon>Polyomaviridae</taxon>
        <taxon>Betapolyomavirus</taxon>
        <taxon>Betapolyomavirus gliris</taxon>
    </lineage>
</organism>
<feature type="domain" description="T-ag D1-type" evidence="36">
    <location>
        <begin position="274"/>
        <end position="365"/>
    </location>
</feature>
<evidence type="ECO:0000256" key="19">
    <source>
        <dbReference type="ARBA" id="ARBA00022990"/>
    </source>
</evidence>
<evidence type="ECO:0000259" key="34">
    <source>
        <dbReference type="PROSITE" id="PS51206"/>
    </source>
</evidence>
<keyword evidence="13 31" id="KW-0863">Zinc-finger</keyword>
<dbReference type="InterPro" id="IPR003133">
    <property type="entry name" value="T_Ag_DNA-bd"/>
</dbReference>
<evidence type="ECO:0000256" key="27">
    <source>
        <dbReference type="ARBA" id="ARBA00034808"/>
    </source>
</evidence>
<dbReference type="InterPro" id="IPR036869">
    <property type="entry name" value="J_dom_sf"/>
</dbReference>
<dbReference type="InterPro" id="IPR027417">
    <property type="entry name" value="P-loop_NTPase"/>
</dbReference>
<dbReference type="Gene3D" id="1.20.1050.70">
    <property type="entry name" value="Large T antigen, SV40, domain 3"/>
    <property type="match status" value="1"/>
</dbReference>
<keyword evidence="24" id="KW-1078">G1/S host cell cycle checkpoint dysregulation by virus</keyword>
<comment type="catalytic activity">
    <reaction evidence="29">
        <text>ATP + H2O = ADP + phosphate + H(+)</text>
        <dbReference type="Rhea" id="RHEA:13065"/>
        <dbReference type="ChEBI" id="CHEBI:15377"/>
        <dbReference type="ChEBI" id="CHEBI:15378"/>
        <dbReference type="ChEBI" id="CHEBI:30616"/>
        <dbReference type="ChEBI" id="CHEBI:43474"/>
        <dbReference type="ChEBI" id="CHEBI:456216"/>
        <dbReference type="EC" id="5.6.2.4"/>
    </reaction>
</comment>
<evidence type="ECO:0000256" key="13">
    <source>
        <dbReference type="ARBA" id="ARBA00022771"/>
    </source>
</evidence>
<evidence type="ECO:0000256" key="18">
    <source>
        <dbReference type="ARBA" id="ARBA00022840"/>
    </source>
</evidence>
<dbReference type="GO" id="GO:0043138">
    <property type="term" value="F:3'-5' DNA helicase activity"/>
    <property type="evidence" value="ECO:0007669"/>
    <property type="project" value="UniProtKB-EC"/>
</dbReference>
<dbReference type="SUPFAM" id="SSF55464">
    <property type="entry name" value="Origin of replication-binding domain, RBD-like"/>
    <property type="match status" value="1"/>
</dbReference>
<dbReference type="InterPro" id="IPR014015">
    <property type="entry name" value="Helicase_SF3_DNA-vir"/>
</dbReference>
<feature type="domain" description="T-ag OBD" evidence="35">
    <location>
        <begin position="150"/>
        <end position="265"/>
    </location>
</feature>
<keyword evidence="23" id="KW-0899">Viral immunoevasion</keyword>
<protein>
    <recommendedName>
        <fullName evidence="3">Large T antigen</fullName>
        <ecNumber evidence="27">5.6.2.4</ecNumber>
    </recommendedName>
    <alternativeName>
        <fullName evidence="28">DNA 3'-5' helicase large T antigen</fullName>
    </alternativeName>
</protein>
<dbReference type="GO" id="GO:0008270">
    <property type="term" value="F:zinc ion binding"/>
    <property type="evidence" value="ECO:0007669"/>
    <property type="project" value="UniProtKB-KW"/>
</dbReference>
<keyword evidence="38" id="KW-1185">Reference proteome</keyword>
<dbReference type="Proteomes" id="UP000290684">
    <property type="component" value="Segment"/>
</dbReference>
<dbReference type="Gene3D" id="3.40.50.300">
    <property type="entry name" value="P-loop containing nucleotide triphosphate hydrolases"/>
    <property type="match status" value="1"/>
</dbReference>
<keyword evidence="17" id="KW-0862">Zinc</keyword>
<dbReference type="Gene3D" id="1.10.287.110">
    <property type="entry name" value="DnaJ domain"/>
    <property type="match status" value="1"/>
</dbReference>
<dbReference type="EC" id="5.6.2.4" evidence="27"/>
<keyword evidence="6" id="KW-0597">Phosphoprotein</keyword>
<keyword evidence="22" id="KW-0922">Interferon antiviral system evasion</keyword>
<evidence type="ECO:0000256" key="14">
    <source>
        <dbReference type="ARBA" id="ARBA00022801"/>
    </source>
</evidence>
<dbReference type="GO" id="GO:0039645">
    <property type="term" value="P:symbiont-mediated perturbation of host cell cycle G1/S transition checkpoint"/>
    <property type="evidence" value="ECO:0007669"/>
    <property type="project" value="UniProtKB-KW"/>
</dbReference>
<dbReference type="GO" id="GO:0016787">
    <property type="term" value="F:hydrolase activity"/>
    <property type="evidence" value="ECO:0007669"/>
    <property type="project" value="UniProtKB-KW"/>
</dbReference>
<dbReference type="FunFam" id="1.10.287.110:FF:000161">
    <property type="entry name" value="Small t antigen"/>
    <property type="match status" value="1"/>
</dbReference>
<dbReference type="PROSITE" id="PS51287">
    <property type="entry name" value="T_AG_OBD"/>
    <property type="match status" value="1"/>
</dbReference>
<keyword evidence="16" id="KW-1114">Inhibition of host interferon signaling pathway by virus</keyword>
<evidence type="ECO:0000256" key="4">
    <source>
        <dbReference type="ARBA" id="ARBA00022504"/>
    </source>
</evidence>
<evidence type="ECO:0000256" key="31">
    <source>
        <dbReference type="PROSITE-ProRule" id="PRU00671"/>
    </source>
</evidence>
<dbReference type="RefSeq" id="YP_009553606.1">
    <property type="nucleotide sequence ID" value="NC_040821.1"/>
</dbReference>
<dbReference type="KEGG" id="vg:41702054"/>
<comment type="subcellular location">
    <subcellularLocation>
        <location evidence="2">Host nucleus</location>
    </subcellularLocation>
</comment>
<sequence>MESSLNRDEQKELMDLLGLDATCWGAMQLMRRAYHRKCLEYHPDKGGNEEKMKRMNVLYKKLMDAIETETPEQTWCWDSTEIPTYGTAAWEQWWNEFNNLFCDEDMPTSDPEEGPSTSQRPPSPSQKRSSQDTTYTPPKRSRRADPQEMPEVLKEYLSNALFSNKTFTAFLVYTTAEKAPTLYKKLVDRFHATFCSRHSYELYNFILVLTANKHRVSALHNFATKFCTFSFIIVRAVLKEVPCYNRMTFDPFTLIEETIPGGLNEDHFGDTEESKQVDWTVVQELAINLKTDDVHLLMGYYLEFGKPLPQCNKCKAGDKIHAAHHATHHKNALLFRQCKSQKNVCQQAIDGFIALRRVQTASATREELLKLRFLELLDRMDDICNSDNIDIWMAGVAWFSVLDENIESLVVSYLKTIVENIPKRRYFLFMGPINTGKTTLAAALLDLCGGRSLNVNMPFDRINFELGMAIDQFTVLFEDVKGTHSRDKSLPTGQGINNLDNLRDYLDGSIKVNLEKKHINKKTQIFPPGIVTMNEYSLPKTLHIRFRSIMHFSRRPYLRESLNNTPDIMKNRVLHNGITLLLLLIWYRPVSDFHSDLHDKVVLWKGILERHVSNTQFAGMIEACKRGGDMLEEFREAGTQDSGMHSETFD</sequence>
<feature type="DNA-binding region" description="T-ag OBD" evidence="30">
    <location>
        <begin position="150"/>
        <end position="265"/>
    </location>
</feature>
<feature type="region of interest" description="Disordered" evidence="32">
    <location>
        <begin position="104"/>
        <end position="148"/>
    </location>
</feature>
<evidence type="ECO:0000259" key="36">
    <source>
        <dbReference type="PROSITE" id="PS51341"/>
    </source>
</evidence>
<dbReference type="PROSITE" id="PS51341">
    <property type="entry name" value="ZF_LTAG_D1"/>
    <property type="match status" value="1"/>
</dbReference>
<evidence type="ECO:0000256" key="24">
    <source>
        <dbReference type="ARBA" id="ARBA00023309"/>
    </source>
</evidence>
<keyword evidence="5" id="KW-0244">Early protein</keyword>
<keyword evidence="20 30" id="KW-0238">DNA-binding</keyword>
<evidence type="ECO:0000259" key="35">
    <source>
        <dbReference type="PROSITE" id="PS51287"/>
    </source>
</evidence>
<dbReference type="InterPro" id="IPR016392">
    <property type="entry name" value="Lg_T_Ag_polyomavir"/>
</dbReference>
<dbReference type="EMBL" id="MG701352">
    <property type="protein sequence ID" value="AWD33762.1"/>
    <property type="molecule type" value="Genomic_DNA"/>
</dbReference>
<feature type="domain" description="SF3 helicase" evidence="34">
    <location>
        <begin position="405"/>
        <end position="565"/>
    </location>
</feature>
<dbReference type="GO" id="GO:0042025">
    <property type="term" value="C:host cell nucleus"/>
    <property type="evidence" value="ECO:0007669"/>
    <property type="project" value="UniProtKB-SubCell"/>
</dbReference>
<dbReference type="GeneID" id="41702054"/>
<evidence type="ECO:0000256" key="30">
    <source>
        <dbReference type="PROSITE-ProRule" id="PRU00620"/>
    </source>
</evidence>
<keyword evidence="25" id="KW-1096">Inhibition of host JAK1 by virus</keyword>
<dbReference type="InterPro" id="IPR001623">
    <property type="entry name" value="DnaJ_domain"/>
</dbReference>
<evidence type="ECO:0000256" key="1">
    <source>
        <dbReference type="ARBA" id="ARBA00001946"/>
    </source>
</evidence>
<evidence type="ECO:0000256" key="22">
    <source>
        <dbReference type="ARBA" id="ARBA00023258"/>
    </source>
</evidence>
<keyword evidence="19" id="KW-0007">Acetylation</keyword>
<evidence type="ECO:0000256" key="28">
    <source>
        <dbReference type="ARBA" id="ARBA00045019"/>
    </source>
</evidence>
<comment type="cofactor">
    <cofactor evidence="1">
        <name>Mg(2+)</name>
        <dbReference type="ChEBI" id="CHEBI:18420"/>
    </cofactor>
</comment>
<evidence type="ECO:0000256" key="6">
    <source>
        <dbReference type="ARBA" id="ARBA00022553"/>
    </source>
</evidence>
<keyword evidence="15" id="KW-0347">Helicase</keyword>
<proteinExistence type="predicted"/>
<keyword evidence="7" id="KW-1048">Host nucleus</keyword>
<evidence type="ECO:0000256" key="12">
    <source>
        <dbReference type="ARBA" id="ARBA00022741"/>
    </source>
</evidence>
<keyword evidence="4" id="KW-1121">Modulation of host cell cycle by virus</keyword>
<evidence type="ECO:0000256" key="29">
    <source>
        <dbReference type="ARBA" id="ARBA00048988"/>
    </source>
</evidence>
<dbReference type="Gene3D" id="3.40.1310.20">
    <property type="match status" value="1"/>
</dbReference>
<evidence type="ECO:0000256" key="11">
    <source>
        <dbReference type="ARBA" id="ARBA00022723"/>
    </source>
</evidence>
<keyword evidence="21" id="KW-0413">Isomerase</keyword>
<dbReference type="PROSITE" id="PS50076">
    <property type="entry name" value="DNAJ_2"/>
    <property type="match status" value="1"/>
</dbReference>
<evidence type="ECO:0000256" key="21">
    <source>
        <dbReference type="ARBA" id="ARBA00023235"/>
    </source>
</evidence>
<evidence type="ECO:0000256" key="5">
    <source>
        <dbReference type="ARBA" id="ARBA00022518"/>
    </source>
</evidence>
<evidence type="ECO:0000256" key="23">
    <source>
        <dbReference type="ARBA" id="ARBA00023280"/>
    </source>
</evidence>
<keyword evidence="12" id="KW-0547">Nucleotide-binding</keyword>
<dbReference type="GO" id="GO:0003688">
    <property type="term" value="F:DNA replication origin binding"/>
    <property type="evidence" value="ECO:0007669"/>
    <property type="project" value="InterPro"/>
</dbReference>
<dbReference type="CDD" id="cd06257">
    <property type="entry name" value="DnaJ"/>
    <property type="match status" value="1"/>
</dbReference>
<evidence type="ECO:0000256" key="25">
    <source>
        <dbReference type="ARBA" id="ARBA00023318"/>
    </source>
</evidence>
<reference evidence="37" key="1">
    <citation type="submission" date="2017-12" db="EMBL/GenBank/DDBJ databases">
        <title>Identification of novel polyomaviruses in members of multiple mammalian orders.</title>
        <authorList>
            <person name="Ehlers B."/>
            <person name="Walter C."/>
            <person name="Liebmann S."/>
            <person name="Richter D."/>
            <person name="Ulrich R.G."/>
            <person name="Leendertz F.H."/>
            <person name="Calvignac-Spencer S."/>
        </authorList>
    </citation>
    <scope>NUCLEOTIDE SEQUENCE [LARGE SCALE GENOMIC DNA]</scope>
    <source>
        <strain evidence="37">3327 ID3a</strain>
    </source>
</reference>
<keyword evidence="10" id="KW-0235">DNA replication</keyword>
<evidence type="ECO:0000256" key="32">
    <source>
        <dbReference type="SAM" id="MobiDB-lite"/>
    </source>
</evidence>
<evidence type="ECO:0000256" key="17">
    <source>
        <dbReference type="ARBA" id="ARBA00022833"/>
    </source>
</evidence>
<dbReference type="SUPFAM" id="SSF46565">
    <property type="entry name" value="Chaperone J-domain"/>
    <property type="match status" value="1"/>
</dbReference>
<name>A0A2S1CJL7_9POLY</name>
<keyword evidence="14" id="KW-0378">Hydrolase</keyword>
<comment type="catalytic activity">
    <reaction evidence="26">
        <text>Couples ATP hydrolysis with the unwinding of duplex DNA by translocating in the 3'-5' direction.</text>
        <dbReference type="EC" id="5.6.2.4"/>
    </reaction>
</comment>
<evidence type="ECO:0000313" key="38">
    <source>
        <dbReference type="Proteomes" id="UP000290684"/>
    </source>
</evidence>
<dbReference type="OrthoDB" id="14669at10239"/>
<keyword evidence="8" id="KW-0945">Host-virus interaction</keyword>
<dbReference type="GO" id="GO:0052170">
    <property type="term" value="P:symbiont-mediated suppression of host innate immune response"/>
    <property type="evidence" value="ECO:0007669"/>
    <property type="project" value="UniProtKB-KW"/>
</dbReference>
<dbReference type="InterPro" id="IPR037102">
    <property type="entry name" value="Znf_lg_T-Ag_D1_dom_sf"/>
</dbReference>
<evidence type="ECO:0000256" key="26">
    <source>
        <dbReference type="ARBA" id="ARBA00034617"/>
    </source>
</evidence>
<dbReference type="Pfam" id="PF06431">
    <property type="entry name" value="Polyoma_lg_T_C"/>
    <property type="match status" value="1"/>
</dbReference>
<keyword evidence="18" id="KW-0067">ATP-binding</keyword>
<dbReference type="GO" id="GO:0005524">
    <property type="term" value="F:ATP binding"/>
    <property type="evidence" value="ECO:0007669"/>
    <property type="project" value="UniProtKB-KW"/>
</dbReference>
<feature type="domain" description="J" evidence="33">
    <location>
        <begin position="12"/>
        <end position="86"/>
    </location>
</feature>
<feature type="compositionally biased region" description="Low complexity" evidence="32">
    <location>
        <begin position="115"/>
        <end position="128"/>
    </location>
</feature>
<feature type="compositionally biased region" description="Acidic residues" evidence="32">
    <location>
        <begin position="104"/>
        <end position="113"/>
    </location>
</feature>
<evidence type="ECO:0000256" key="9">
    <source>
        <dbReference type="ARBA" id="ARBA00022632"/>
    </source>
</evidence>
<keyword evidence="9" id="KW-1090">Inhibition of host innate immune response by virus</keyword>
<dbReference type="InterPro" id="IPR017910">
    <property type="entry name" value="Znf_lg_T-Ag_D1-typ"/>
</dbReference>
<evidence type="ECO:0000259" key="33">
    <source>
        <dbReference type="PROSITE" id="PS50076"/>
    </source>
</evidence>
<evidence type="ECO:0000256" key="7">
    <source>
        <dbReference type="ARBA" id="ARBA00022562"/>
    </source>
</evidence>
<evidence type="ECO:0000256" key="20">
    <source>
        <dbReference type="ARBA" id="ARBA00023125"/>
    </source>
</evidence>
<dbReference type="InterPro" id="IPR010932">
    <property type="entry name" value="Lg_T_Ag_Polyomavir_C"/>
</dbReference>
<evidence type="ECO:0000256" key="2">
    <source>
        <dbReference type="ARBA" id="ARBA00004147"/>
    </source>
</evidence>
<dbReference type="Gene3D" id="1.10.10.510">
    <property type="entry name" value="Zinc finger, large T-antigen D1 domain"/>
    <property type="match status" value="1"/>
</dbReference>
<evidence type="ECO:0000256" key="10">
    <source>
        <dbReference type="ARBA" id="ARBA00022705"/>
    </source>
</evidence>
<dbReference type="GO" id="GO:0039576">
    <property type="term" value="P:symbiont-mediated suppression of host JAK-STAT cascade via inhibition of JAK1 activity"/>
    <property type="evidence" value="ECO:0007669"/>
    <property type="project" value="UniProtKB-KW"/>
</dbReference>
<dbReference type="PIRSF" id="PIRSF003368">
    <property type="entry name" value="Large_T_antigen_polyomaV"/>
    <property type="match status" value="1"/>
</dbReference>